<dbReference type="EMBL" id="JAPHNI010000273">
    <property type="protein sequence ID" value="KAJ8113142.1"/>
    <property type="molecule type" value="Genomic_DNA"/>
</dbReference>
<dbReference type="Proteomes" id="UP001153331">
    <property type="component" value="Unassembled WGS sequence"/>
</dbReference>
<keyword evidence="2" id="KW-1185">Reference proteome</keyword>
<sequence>MDNHDQRKRAFSQAFQLMNQPRLGDYYSQPAKRILSYPIGPTGFYRQEFGQENEAPLDLNCTSAFDEAPGTQLRHPPPMSLQFADPILHDFSFMPYGNGPRPELLIDIEDVPPPVLRNRHLGSVRSCESSSPSPLIVRGHSMFGPSPYVRPDLSSSARDTAHSYPQNVDVFDVYEDADSLGSDAVTAVGPLTPTALNFGRLSLDGQGYSSPSSPPHSPLENRATTTIAPAASFKNWFPNINPNEVIIRFNRGKEVRKVDKYSLCDSSRFFAQLLNGPFPDHGLTRCIRLRNDFPYAITIMIYFIETGHYVFDQRAFAEHPLLTTLDFHIHAYLVSSKYDIPALQDCAMNAYLDIAEHEINLGFLVHFGGQLCDLQIAVSGFPVTAPAHGCDGSDTVIAPIDRFLNSLVLLWSNTQSCYDAMRKAVLELIKRDLNKFMRVPFFVTLMHDMVGFGDDLAASLEDDGYEVGAVQTVAGGRHDRTIRFGV</sequence>
<protein>
    <submittedName>
        <fullName evidence="1">Uncharacterized protein</fullName>
    </submittedName>
</protein>
<comment type="caution">
    <text evidence="1">The sequence shown here is derived from an EMBL/GenBank/DDBJ whole genome shotgun (WGS) entry which is preliminary data.</text>
</comment>
<reference evidence="1" key="1">
    <citation type="submission" date="2022-11" db="EMBL/GenBank/DDBJ databases">
        <title>Genome Sequence of Boeremia exigua.</title>
        <authorList>
            <person name="Buettner E."/>
        </authorList>
    </citation>
    <scope>NUCLEOTIDE SEQUENCE</scope>
    <source>
        <strain evidence="1">CU02</strain>
    </source>
</reference>
<proteinExistence type="predicted"/>
<accession>A0ACC2IDF4</accession>
<evidence type="ECO:0000313" key="1">
    <source>
        <dbReference type="EMBL" id="KAJ8113142.1"/>
    </source>
</evidence>
<organism evidence="1 2">
    <name type="scientific">Boeremia exigua</name>
    <dbReference type="NCBI Taxonomy" id="749465"/>
    <lineage>
        <taxon>Eukaryota</taxon>
        <taxon>Fungi</taxon>
        <taxon>Dikarya</taxon>
        <taxon>Ascomycota</taxon>
        <taxon>Pezizomycotina</taxon>
        <taxon>Dothideomycetes</taxon>
        <taxon>Pleosporomycetidae</taxon>
        <taxon>Pleosporales</taxon>
        <taxon>Pleosporineae</taxon>
        <taxon>Didymellaceae</taxon>
        <taxon>Boeremia</taxon>
    </lineage>
</organism>
<gene>
    <name evidence="1" type="ORF">OPT61_g4660</name>
</gene>
<evidence type="ECO:0000313" key="2">
    <source>
        <dbReference type="Proteomes" id="UP001153331"/>
    </source>
</evidence>
<name>A0ACC2IDF4_9PLEO</name>